<dbReference type="STRING" id="426701.SAMN04488098_101730"/>
<evidence type="ECO:0000313" key="2">
    <source>
        <dbReference type="EMBL" id="SDK20834.1"/>
    </source>
</evidence>
<keyword evidence="3" id="KW-1185">Reference proteome</keyword>
<dbReference type="OrthoDB" id="2157050at2"/>
<dbReference type="Proteomes" id="UP000199433">
    <property type="component" value="Unassembled WGS sequence"/>
</dbReference>
<evidence type="ECO:0000259" key="1">
    <source>
        <dbReference type="Pfam" id="PF07872"/>
    </source>
</evidence>
<reference evidence="3" key="1">
    <citation type="submission" date="2016-10" db="EMBL/GenBank/DDBJ databases">
        <authorList>
            <person name="Varghese N."/>
            <person name="Submissions S."/>
        </authorList>
    </citation>
    <scope>NUCLEOTIDE SEQUENCE [LARGE SCALE GENOMIC DNA]</scope>
    <source>
        <strain evidence="3">DSM 19181</strain>
    </source>
</reference>
<proteinExistence type="predicted"/>
<protein>
    <recommendedName>
        <fullName evidence="1">DUF1659 domain-containing protein</fullName>
    </recommendedName>
</protein>
<sequence length="67" mass="7646">MNKIWSASKVDVFLEDVENEKLVRRSFSGAHQSLSEEQVTAFTQALDSVTDLPVSHTLVIEEYRYSL</sequence>
<name>A0A1G9A1W4_9LACT</name>
<organism evidence="2 3">
    <name type="scientific">Alkalibacterium thalassium</name>
    <dbReference type="NCBI Taxonomy" id="426701"/>
    <lineage>
        <taxon>Bacteria</taxon>
        <taxon>Bacillati</taxon>
        <taxon>Bacillota</taxon>
        <taxon>Bacilli</taxon>
        <taxon>Lactobacillales</taxon>
        <taxon>Carnobacteriaceae</taxon>
        <taxon>Alkalibacterium</taxon>
    </lineage>
</organism>
<dbReference type="Pfam" id="PF07872">
    <property type="entry name" value="DUF1659"/>
    <property type="match status" value="1"/>
</dbReference>
<dbReference type="RefSeq" id="WP_091266482.1">
    <property type="nucleotide sequence ID" value="NZ_FNFK01000017.1"/>
</dbReference>
<accession>A0A1G9A1W4</accession>
<dbReference type="InterPro" id="IPR012454">
    <property type="entry name" value="DUF1659"/>
</dbReference>
<dbReference type="AlphaFoldDB" id="A0A1G9A1W4"/>
<gene>
    <name evidence="2" type="ORF">SAMN04488098_101730</name>
</gene>
<dbReference type="EMBL" id="FNFK01000017">
    <property type="protein sequence ID" value="SDK20834.1"/>
    <property type="molecule type" value="Genomic_DNA"/>
</dbReference>
<evidence type="ECO:0000313" key="3">
    <source>
        <dbReference type="Proteomes" id="UP000199433"/>
    </source>
</evidence>
<feature type="domain" description="DUF1659" evidence="1">
    <location>
        <begin position="3"/>
        <end position="63"/>
    </location>
</feature>